<proteinExistence type="predicted"/>
<keyword evidence="2" id="KW-1185">Reference proteome</keyword>
<evidence type="ECO:0000313" key="1">
    <source>
        <dbReference type="EMBL" id="RUO45162.1"/>
    </source>
</evidence>
<evidence type="ECO:0000313" key="2">
    <source>
        <dbReference type="Proteomes" id="UP000286680"/>
    </source>
</evidence>
<dbReference type="Proteomes" id="UP000286680">
    <property type="component" value="Unassembled WGS sequence"/>
</dbReference>
<dbReference type="EMBL" id="PIPS01000001">
    <property type="protein sequence ID" value="RUO45162.1"/>
    <property type="molecule type" value="Genomic_DNA"/>
</dbReference>
<dbReference type="RefSeq" id="WP_126819542.1">
    <property type="nucleotide sequence ID" value="NZ_PIPS01000001.1"/>
</dbReference>
<reference evidence="2" key="1">
    <citation type="journal article" date="2018" name="Front. Microbiol.">
        <title>Genome-Based Analysis Reveals the Taxonomy and Diversity of the Family Idiomarinaceae.</title>
        <authorList>
            <person name="Liu Y."/>
            <person name="Lai Q."/>
            <person name="Shao Z."/>
        </authorList>
    </citation>
    <scope>NUCLEOTIDE SEQUENCE [LARGE SCALE GENOMIC DNA]</scope>
    <source>
        <strain evidence="2">SN-14</strain>
    </source>
</reference>
<accession>A0AA94EH79</accession>
<name>A0AA94EH79_9GAMM</name>
<organism evidence="1 2">
    <name type="scientific">Idiomarina aquatica</name>
    <dbReference type="NCBI Taxonomy" id="1327752"/>
    <lineage>
        <taxon>Bacteria</taxon>
        <taxon>Pseudomonadati</taxon>
        <taxon>Pseudomonadota</taxon>
        <taxon>Gammaproteobacteria</taxon>
        <taxon>Alteromonadales</taxon>
        <taxon>Idiomarinaceae</taxon>
        <taxon>Idiomarina</taxon>
    </lineage>
</organism>
<gene>
    <name evidence="1" type="ORF">CWE23_03840</name>
</gene>
<dbReference type="AlphaFoldDB" id="A0AA94EH79"/>
<comment type="caution">
    <text evidence="1">The sequence shown here is derived from an EMBL/GenBank/DDBJ whole genome shotgun (WGS) entry which is preliminary data.</text>
</comment>
<sequence>MRNLIVLGDSHLTTAKDLIQQAFGHKFDNLYFIANRFLKHKWWDLKQNDYLHCFEITDTRVPNKTIEISRTDENHLLLVGLRVSGDGLLRAFGSLTHEKTPKLPFFDYELSTAFIHKIYTDYLYIQLTPIAQVVKNDDFESIHWILSPDMSERAAYARFGQERVEAGSYKKIKSIFDTALKEIKNKLLLTDINFIRVDKFEEASGFNKSEVAIKLRPPLDIHLSNNYYEKALETLAIE</sequence>
<protein>
    <submittedName>
        <fullName evidence="1">Uncharacterized protein</fullName>
    </submittedName>
</protein>